<dbReference type="PANTHER" id="PTHR47074">
    <property type="entry name" value="BNAC02G40300D PROTEIN"/>
    <property type="match status" value="1"/>
</dbReference>
<dbReference type="Gene3D" id="3.30.420.10">
    <property type="entry name" value="Ribonuclease H-like superfamily/Ribonuclease H"/>
    <property type="match status" value="1"/>
</dbReference>
<dbReference type="InterPro" id="IPR052929">
    <property type="entry name" value="RNase_H-like_EbsB-rel"/>
</dbReference>
<dbReference type="Proteomes" id="UP000289738">
    <property type="component" value="Chromosome B05"/>
</dbReference>
<dbReference type="PANTHER" id="PTHR47074:SF11">
    <property type="entry name" value="REVERSE TRANSCRIPTASE-LIKE PROTEIN"/>
    <property type="match status" value="1"/>
</dbReference>
<evidence type="ECO:0000259" key="1">
    <source>
        <dbReference type="Pfam" id="PF13456"/>
    </source>
</evidence>
<organism evidence="2 3">
    <name type="scientific">Arachis hypogaea</name>
    <name type="common">Peanut</name>
    <dbReference type="NCBI Taxonomy" id="3818"/>
    <lineage>
        <taxon>Eukaryota</taxon>
        <taxon>Viridiplantae</taxon>
        <taxon>Streptophyta</taxon>
        <taxon>Embryophyta</taxon>
        <taxon>Tracheophyta</taxon>
        <taxon>Spermatophyta</taxon>
        <taxon>Magnoliopsida</taxon>
        <taxon>eudicotyledons</taxon>
        <taxon>Gunneridae</taxon>
        <taxon>Pentapetalae</taxon>
        <taxon>rosids</taxon>
        <taxon>fabids</taxon>
        <taxon>Fabales</taxon>
        <taxon>Fabaceae</taxon>
        <taxon>Papilionoideae</taxon>
        <taxon>50 kb inversion clade</taxon>
        <taxon>dalbergioids sensu lato</taxon>
        <taxon>Dalbergieae</taxon>
        <taxon>Pterocarpus clade</taxon>
        <taxon>Arachis</taxon>
    </lineage>
</organism>
<accession>A0A444Z3R1</accession>
<dbReference type="GO" id="GO:0003676">
    <property type="term" value="F:nucleic acid binding"/>
    <property type="evidence" value="ECO:0007669"/>
    <property type="project" value="InterPro"/>
</dbReference>
<proteinExistence type="predicted"/>
<protein>
    <recommendedName>
        <fullName evidence="1">RNase H type-1 domain-containing protein</fullName>
    </recommendedName>
</protein>
<dbReference type="AlphaFoldDB" id="A0A444Z3R1"/>
<dbReference type="InterPro" id="IPR036397">
    <property type="entry name" value="RNaseH_sf"/>
</dbReference>
<feature type="domain" description="RNase H type-1" evidence="1">
    <location>
        <begin position="129"/>
        <end position="230"/>
    </location>
</feature>
<gene>
    <name evidence="2" type="ORF">Ahy_B05g076665</name>
</gene>
<evidence type="ECO:0000313" key="2">
    <source>
        <dbReference type="EMBL" id="RYR08837.1"/>
    </source>
</evidence>
<comment type="caution">
    <text evidence="2">The sequence shown here is derived from an EMBL/GenBank/DDBJ whole genome shotgun (WGS) entry which is preliminary data.</text>
</comment>
<dbReference type="Pfam" id="PF13456">
    <property type="entry name" value="RVT_3"/>
    <property type="match status" value="1"/>
</dbReference>
<keyword evidence="3" id="KW-1185">Reference proteome</keyword>
<dbReference type="CDD" id="cd06222">
    <property type="entry name" value="RNase_H_like"/>
    <property type="match status" value="1"/>
</dbReference>
<sequence length="232" mass="26787">MTNRRDNFVWPHRNDGQYSVRTGYLSVKEDKDAKEESKLSKASTSQNLREVWETLWRLPMPQKWTRAVWFGSSLQIVPTVYNVRSFGKWMIDTIEKIKRETGKEQEKILSSERKRITWRPPPNNWLKVNTDLYFHKETGAAGSAVVVRDWQEKIVIGTTSTFRTISALAAEAQAYREALILIRNLQLVKCIIETDCLPRVQAIKAKVSIVEADTIIRDILQVLDEAPNVRAT</sequence>
<dbReference type="GO" id="GO:0004523">
    <property type="term" value="F:RNA-DNA hybrid ribonuclease activity"/>
    <property type="evidence" value="ECO:0007669"/>
    <property type="project" value="InterPro"/>
</dbReference>
<evidence type="ECO:0000313" key="3">
    <source>
        <dbReference type="Proteomes" id="UP000289738"/>
    </source>
</evidence>
<name>A0A444Z3R1_ARAHY</name>
<dbReference type="InterPro" id="IPR002156">
    <property type="entry name" value="RNaseH_domain"/>
</dbReference>
<dbReference type="InterPro" id="IPR044730">
    <property type="entry name" value="RNase_H-like_dom_plant"/>
</dbReference>
<dbReference type="EMBL" id="SDMP01000015">
    <property type="protein sequence ID" value="RYR08837.1"/>
    <property type="molecule type" value="Genomic_DNA"/>
</dbReference>
<reference evidence="2 3" key="1">
    <citation type="submission" date="2019-01" db="EMBL/GenBank/DDBJ databases">
        <title>Sequencing of cultivated peanut Arachis hypogaea provides insights into genome evolution and oil improvement.</title>
        <authorList>
            <person name="Chen X."/>
        </authorList>
    </citation>
    <scope>NUCLEOTIDE SEQUENCE [LARGE SCALE GENOMIC DNA]</scope>
    <source>
        <strain evidence="3">cv. Fuhuasheng</strain>
        <tissue evidence="2">Leaves</tissue>
    </source>
</reference>